<accession>A0A9N9JZP0</accession>
<feature type="compositionally biased region" description="Polar residues" evidence="1">
    <location>
        <begin position="39"/>
        <end position="50"/>
    </location>
</feature>
<feature type="non-terminal residue" evidence="2">
    <location>
        <position position="50"/>
    </location>
</feature>
<evidence type="ECO:0000313" key="3">
    <source>
        <dbReference type="Proteomes" id="UP000789405"/>
    </source>
</evidence>
<dbReference type="EMBL" id="CAJVPY010039739">
    <property type="protein sequence ID" value="CAG8805098.1"/>
    <property type="molecule type" value="Genomic_DNA"/>
</dbReference>
<reference evidence="2" key="1">
    <citation type="submission" date="2021-06" db="EMBL/GenBank/DDBJ databases">
        <authorList>
            <person name="Kallberg Y."/>
            <person name="Tangrot J."/>
            <person name="Rosling A."/>
        </authorList>
    </citation>
    <scope>NUCLEOTIDE SEQUENCE</scope>
    <source>
        <strain evidence="2">MA453B</strain>
    </source>
</reference>
<feature type="region of interest" description="Disordered" evidence="1">
    <location>
        <begin position="27"/>
        <end position="50"/>
    </location>
</feature>
<dbReference type="Proteomes" id="UP000789405">
    <property type="component" value="Unassembled WGS sequence"/>
</dbReference>
<sequence length="50" mass="5842">NKKKLKVSHENTNEQNLILITNVKRKGAEMDKTNEEKWTNQMQANTNEKA</sequence>
<evidence type="ECO:0000256" key="1">
    <source>
        <dbReference type="SAM" id="MobiDB-lite"/>
    </source>
</evidence>
<keyword evidence="3" id="KW-1185">Reference proteome</keyword>
<organism evidence="2 3">
    <name type="scientific">Dentiscutata erythropus</name>
    <dbReference type="NCBI Taxonomy" id="1348616"/>
    <lineage>
        <taxon>Eukaryota</taxon>
        <taxon>Fungi</taxon>
        <taxon>Fungi incertae sedis</taxon>
        <taxon>Mucoromycota</taxon>
        <taxon>Glomeromycotina</taxon>
        <taxon>Glomeromycetes</taxon>
        <taxon>Diversisporales</taxon>
        <taxon>Gigasporaceae</taxon>
        <taxon>Dentiscutata</taxon>
    </lineage>
</organism>
<evidence type="ECO:0000313" key="2">
    <source>
        <dbReference type="EMBL" id="CAG8805098.1"/>
    </source>
</evidence>
<dbReference type="AlphaFoldDB" id="A0A9N9JZP0"/>
<comment type="caution">
    <text evidence="2">The sequence shown here is derived from an EMBL/GenBank/DDBJ whole genome shotgun (WGS) entry which is preliminary data.</text>
</comment>
<name>A0A9N9JZP0_9GLOM</name>
<protein>
    <submittedName>
        <fullName evidence="2">18727_t:CDS:1</fullName>
    </submittedName>
</protein>
<feature type="compositionally biased region" description="Basic and acidic residues" evidence="1">
    <location>
        <begin position="27"/>
        <end position="38"/>
    </location>
</feature>
<proteinExistence type="predicted"/>
<gene>
    <name evidence="2" type="ORF">DERYTH_LOCUS24220</name>
</gene>